<evidence type="ECO:0000313" key="2">
    <source>
        <dbReference type="EMBL" id="ODS30125.1"/>
    </source>
</evidence>
<proteinExistence type="predicted"/>
<name>A0A1E3X3C2_9BACT</name>
<reference evidence="2 3" key="1">
    <citation type="submission" date="2016-07" db="EMBL/GenBank/DDBJ databases">
        <title>Draft genome of Scalindua rubra, obtained from a brine-seawater interface in the Red Sea, sheds light on salt adaptation in anammox bacteria.</title>
        <authorList>
            <person name="Speth D.R."/>
            <person name="Lagkouvardos I."/>
            <person name="Wang Y."/>
            <person name="Qian P.-Y."/>
            <person name="Dutilh B.E."/>
            <person name="Jetten M.S."/>
        </authorList>
    </citation>
    <scope>NUCLEOTIDE SEQUENCE [LARGE SCALE GENOMIC DNA]</scope>
    <source>
        <strain evidence="2">BSI-1</strain>
    </source>
</reference>
<comment type="caution">
    <text evidence="2">The sequence shown here is derived from an EMBL/GenBank/DDBJ whole genome shotgun (WGS) entry which is preliminary data.</text>
</comment>
<accession>A0A1E3X3C2</accession>
<dbReference type="Proteomes" id="UP000094056">
    <property type="component" value="Unassembled WGS sequence"/>
</dbReference>
<feature type="transmembrane region" description="Helical" evidence="1">
    <location>
        <begin position="21"/>
        <end position="43"/>
    </location>
</feature>
<organism evidence="2 3">
    <name type="scientific">Candidatus Scalindua rubra</name>
    <dbReference type="NCBI Taxonomy" id="1872076"/>
    <lineage>
        <taxon>Bacteria</taxon>
        <taxon>Pseudomonadati</taxon>
        <taxon>Planctomycetota</taxon>
        <taxon>Candidatus Brocadiia</taxon>
        <taxon>Candidatus Brocadiales</taxon>
        <taxon>Candidatus Scalinduaceae</taxon>
        <taxon>Candidatus Scalindua</taxon>
    </lineage>
</organism>
<dbReference type="EMBL" id="MAYW01000278">
    <property type="protein sequence ID" value="ODS30125.1"/>
    <property type="molecule type" value="Genomic_DNA"/>
</dbReference>
<evidence type="ECO:0000313" key="3">
    <source>
        <dbReference type="Proteomes" id="UP000094056"/>
    </source>
</evidence>
<evidence type="ECO:0000256" key="1">
    <source>
        <dbReference type="SAM" id="Phobius"/>
    </source>
</evidence>
<keyword evidence="1" id="KW-0472">Membrane</keyword>
<dbReference type="AlphaFoldDB" id="A0A1E3X3C2"/>
<keyword evidence="1" id="KW-0812">Transmembrane</keyword>
<sequence>MNIRGLFEGISVAKKLSCRNLVVFICAFMLAFVFCSMITQPVLAVSDWGLMKAPKKSVWFELEPGEAWFTVKFEGWYLTSIEITPKDVEDARKRVERVIQKEIRRFRNEGYDIAKGLSEHYEGYMKDIDLCLNYYRYPNEYRKPTFRKSYPVGTHKEIYAYTEEDVKTFQKLMLSGLKRRIDEEDYELDVKGER</sequence>
<gene>
    <name evidence="2" type="ORF">SCARUB_04762</name>
</gene>
<keyword evidence="1" id="KW-1133">Transmembrane helix</keyword>
<protein>
    <submittedName>
        <fullName evidence="2">Uncharacterized protein</fullName>
    </submittedName>
</protein>